<dbReference type="EMBL" id="JAJEQW010000004">
    <property type="protein sequence ID" value="MCC2241760.1"/>
    <property type="molecule type" value="Genomic_DNA"/>
</dbReference>
<dbReference type="InterPro" id="IPR026870">
    <property type="entry name" value="Zinc_ribbon_dom"/>
</dbReference>
<evidence type="ECO:0000313" key="2">
    <source>
        <dbReference type="EMBL" id="MCC2241760.1"/>
    </source>
</evidence>
<gene>
    <name evidence="2" type="ORF">LKD47_05495</name>
</gene>
<name>A0AAW4WAG3_9FIRM</name>
<reference evidence="2" key="1">
    <citation type="submission" date="2021-10" db="EMBL/GenBank/DDBJ databases">
        <title>Anaerobic single-cell dispensing facilitates the cultivation of human gut bacteria.</title>
        <authorList>
            <person name="Afrizal A."/>
        </authorList>
    </citation>
    <scope>NUCLEOTIDE SEQUENCE</scope>
    <source>
        <strain evidence="2">CLA-AA-H204</strain>
    </source>
</reference>
<dbReference type="RefSeq" id="WP_227709861.1">
    <property type="nucleotide sequence ID" value="NZ_JAJEQW010000004.1"/>
</dbReference>
<protein>
    <submittedName>
        <fullName evidence="2">Zinc ribbon domain-containing protein</fullName>
    </submittedName>
</protein>
<feature type="domain" description="Zinc-ribbon" evidence="1">
    <location>
        <begin position="95"/>
        <end position="116"/>
    </location>
</feature>
<organism evidence="2 3">
    <name type="scientific">Roseburia amylophila</name>
    <dbReference type="NCBI Taxonomy" id="2981794"/>
    <lineage>
        <taxon>Bacteria</taxon>
        <taxon>Bacillati</taxon>
        <taxon>Bacillota</taxon>
        <taxon>Clostridia</taxon>
        <taxon>Lachnospirales</taxon>
        <taxon>Lachnospiraceae</taxon>
        <taxon>Roseburia</taxon>
    </lineage>
</organism>
<comment type="caution">
    <text evidence="2">The sequence shown here is derived from an EMBL/GenBank/DDBJ whole genome shotgun (WGS) entry which is preliminary data.</text>
</comment>
<evidence type="ECO:0000313" key="3">
    <source>
        <dbReference type="Proteomes" id="UP001198893"/>
    </source>
</evidence>
<proteinExistence type="predicted"/>
<dbReference type="Proteomes" id="UP001198893">
    <property type="component" value="Unassembled WGS sequence"/>
</dbReference>
<sequence length="121" mass="13535">MDFFDRMGEKLVTAGKDVTQKAKDLSGTAKLNFDIKAKEDFIEKQYAQIGKLYYEDHKEEADGAYGRQMQAIAEAFAAIDHMKEEVLKIKGARQCPQCGATVPEDTEFCGKCGAKLNIFED</sequence>
<dbReference type="AlphaFoldDB" id="A0AAW4WAG3"/>
<dbReference type="Pfam" id="PF13240">
    <property type="entry name" value="Zn_Ribbon_1"/>
    <property type="match status" value="1"/>
</dbReference>
<accession>A0AAW4WAG3</accession>
<evidence type="ECO:0000259" key="1">
    <source>
        <dbReference type="Pfam" id="PF13240"/>
    </source>
</evidence>